<proteinExistence type="predicted"/>
<feature type="region of interest" description="Disordered" evidence="1">
    <location>
        <begin position="42"/>
        <end position="93"/>
    </location>
</feature>
<evidence type="ECO:0000313" key="5">
    <source>
        <dbReference type="Proteomes" id="UP000248553"/>
    </source>
</evidence>
<dbReference type="EMBL" id="QHKM01000002">
    <property type="protein sequence ID" value="RAK68014.1"/>
    <property type="molecule type" value="Genomic_DNA"/>
</dbReference>
<gene>
    <name evidence="4" type="ORF">DLM85_08200</name>
</gene>
<keyword evidence="5" id="KW-1185">Reference proteome</keyword>
<accession>A0A328BQ00</accession>
<dbReference type="PROSITE" id="PS51257">
    <property type="entry name" value="PROKAR_LIPOPROTEIN"/>
    <property type="match status" value="1"/>
</dbReference>
<feature type="transmembrane region" description="Helical" evidence="2">
    <location>
        <begin position="131"/>
        <end position="161"/>
    </location>
</feature>
<reference evidence="5" key="1">
    <citation type="submission" date="2018-05" db="EMBL/GenBank/DDBJ databases">
        <authorList>
            <person name="Nie L."/>
        </authorList>
    </citation>
    <scope>NUCLEOTIDE SEQUENCE [LARGE SCALE GENOMIC DNA]</scope>
    <source>
        <strain evidence="5">NL</strain>
    </source>
</reference>
<feature type="chain" id="PRO_5016433813" evidence="3">
    <location>
        <begin position="21"/>
        <end position="167"/>
    </location>
</feature>
<keyword evidence="3" id="KW-0732">Signal</keyword>
<evidence type="ECO:0000313" key="4">
    <source>
        <dbReference type="EMBL" id="RAK68014.1"/>
    </source>
</evidence>
<keyword evidence="2" id="KW-0812">Transmembrane</keyword>
<protein>
    <submittedName>
        <fullName evidence="4">Uncharacterized protein</fullName>
    </submittedName>
</protein>
<keyword evidence="2" id="KW-1133">Transmembrane helix</keyword>
<sequence length="167" mass="17533">MLRLVSHWLCSTLLLTSVLAVGCRTQQAAFHFRRAAPAAARPVAAGPPPVAGEAAAPETSPPRPVRRVPHRLLPPRLPSSPAPAARHRARPAAAVSRRVQRPAAVRRRAEPALRGGDVRDVLSLLALAGGIVLWVAVGGWAGAGLFALSLLVILGIMIWGFGKGDMP</sequence>
<feature type="signal peptide" evidence="3">
    <location>
        <begin position="1"/>
        <end position="20"/>
    </location>
</feature>
<evidence type="ECO:0000256" key="2">
    <source>
        <dbReference type="SAM" id="Phobius"/>
    </source>
</evidence>
<evidence type="ECO:0000256" key="3">
    <source>
        <dbReference type="SAM" id="SignalP"/>
    </source>
</evidence>
<dbReference type="AlphaFoldDB" id="A0A328BQ00"/>
<evidence type="ECO:0000256" key="1">
    <source>
        <dbReference type="SAM" id="MobiDB-lite"/>
    </source>
</evidence>
<dbReference type="Proteomes" id="UP000248553">
    <property type="component" value="Unassembled WGS sequence"/>
</dbReference>
<comment type="caution">
    <text evidence="4">The sequence shown here is derived from an EMBL/GenBank/DDBJ whole genome shotgun (WGS) entry which is preliminary data.</text>
</comment>
<organism evidence="4 5">
    <name type="scientific">Hymenobacter edaphi</name>
    <dbReference type="NCBI Taxonomy" id="2211146"/>
    <lineage>
        <taxon>Bacteria</taxon>
        <taxon>Pseudomonadati</taxon>
        <taxon>Bacteroidota</taxon>
        <taxon>Cytophagia</taxon>
        <taxon>Cytophagales</taxon>
        <taxon>Hymenobacteraceae</taxon>
        <taxon>Hymenobacter</taxon>
    </lineage>
</organism>
<keyword evidence="2" id="KW-0472">Membrane</keyword>
<name>A0A328BQ00_9BACT</name>